<keyword evidence="1" id="KW-0732">Signal</keyword>
<sequence>MKACLVFAALVVLFAVVTFPGAVESANVPILPKVTIQGPTFPNSCVFYECIASCRQKGYRNGGYCTINGCQCLR</sequence>
<protein>
    <submittedName>
        <fullName evidence="2">Gallerimycin</fullName>
    </submittedName>
</protein>
<proteinExistence type="evidence at transcript level"/>
<organism evidence="2">
    <name type="scientific">Trichoplusia ni</name>
    <name type="common">Cabbage looper</name>
    <dbReference type="NCBI Taxonomy" id="7111"/>
    <lineage>
        <taxon>Eukaryota</taxon>
        <taxon>Metazoa</taxon>
        <taxon>Ecdysozoa</taxon>
        <taxon>Arthropoda</taxon>
        <taxon>Hexapoda</taxon>
        <taxon>Insecta</taxon>
        <taxon>Pterygota</taxon>
        <taxon>Neoptera</taxon>
        <taxon>Endopterygota</taxon>
        <taxon>Lepidoptera</taxon>
        <taxon>Glossata</taxon>
        <taxon>Ditrysia</taxon>
        <taxon>Noctuoidea</taxon>
        <taxon>Noctuidae</taxon>
        <taxon>Plusiinae</taxon>
        <taxon>Trichoplusia</taxon>
    </lineage>
</organism>
<evidence type="ECO:0000313" key="2">
    <source>
        <dbReference type="EMBL" id="ABV68855.1"/>
    </source>
</evidence>
<accession>A9XXA9</accession>
<dbReference type="AlphaFoldDB" id="A9XXA9"/>
<name>A9XXA9_TRINI</name>
<reference evidence="2" key="1">
    <citation type="journal article" date="2007" name="BMC Biol.">
        <title>Immune system responses and fitness costs associated with consumption of bacteria in larvae of Trichoplusia ni.</title>
        <authorList>
            <person name="Freitak D."/>
            <person name="Wheat C.W."/>
            <person name="Heckel D.G."/>
            <person name="Vogel H."/>
        </authorList>
    </citation>
    <scope>NUCLEOTIDE SEQUENCE</scope>
</reference>
<feature type="chain" id="PRO_5002746776" evidence="1">
    <location>
        <begin position="26"/>
        <end position="74"/>
    </location>
</feature>
<dbReference type="EMBL" id="EU016388">
    <property type="protein sequence ID" value="ABV68855.1"/>
    <property type="molecule type" value="mRNA"/>
</dbReference>
<evidence type="ECO:0000256" key="1">
    <source>
        <dbReference type="SAM" id="SignalP"/>
    </source>
</evidence>
<feature type="signal peptide" evidence="1">
    <location>
        <begin position="1"/>
        <end position="25"/>
    </location>
</feature>